<name>A0A147BEF2_IXORI</name>
<feature type="compositionally biased region" description="Low complexity" evidence="1">
    <location>
        <begin position="146"/>
        <end position="168"/>
    </location>
</feature>
<proteinExistence type="predicted"/>
<feature type="compositionally biased region" description="Gly residues" evidence="1">
    <location>
        <begin position="113"/>
        <end position="140"/>
    </location>
</feature>
<protein>
    <submittedName>
        <fullName evidence="2">Putative pou domain class 4 transcription factor 1</fullName>
    </submittedName>
</protein>
<feature type="region of interest" description="Disordered" evidence="1">
    <location>
        <begin position="113"/>
        <end position="174"/>
    </location>
</feature>
<evidence type="ECO:0000256" key="1">
    <source>
        <dbReference type="SAM" id="MobiDB-lite"/>
    </source>
</evidence>
<sequence>MSPSRLERTLTASLCLASLRSTPLADKMASPTKSFPLLQAGMSCSTSEMTIGTPCSSPPVIEMPRPSSLPLERQTVRTSPTHWCLRTDCCCCCCLCCSQEGAGGGALGGPPNGGGGGPPRGGGGGGGAPLGGGGGGGGSPGPEAPPTGWRTSASSSSRRSVKSRSLISRGRRMERTSCSHCRSLSDFHSRSGMDEELVWGSSERKSVRDRDAARPSLARLTAPAVETSAEHSVVLPVILSWSSRSPSFLSC</sequence>
<dbReference type="EMBL" id="GEGO01006237">
    <property type="protein sequence ID" value="JAR89167.1"/>
    <property type="molecule type" value="Transcribed_RNA"/>
</dbReference>
<accession>A0A147BEF2</accession>
<organism evidence="2">
    <name type="scientific">Ixodes ricinus</name>
    <name type="common">Common tick</name>
    <name type="synonym">Acarus ricinus</name>
    <dbReference type="NCBI Taxonomy" id="34613"/>
    <lineage>
        <taxon>Eukaryota</taxon>
        <taxon>Metazoa</taxon>
        <taxon>Ecdysozoa</taxon>
        <taxon>Arthropoda</taxon>
        <taxon>Chelicerata</taxon>
        <taxon>Arachnida</taxon>
        <taxon>Acari</taxon>
        <taxon>Parasitiformes</taxon>
        <taxon>Ixodida</taxon>
        <taxon>Ixodoidea</taxon>
        <taxon>Ixodidae</taxon>
        <taxon>Ixodinae</taxon>
        <taxon>Ixodes</taxon>
    </lineage>
</organism>
<reference evidence="2" key="1">
    <citation type="journal article" date="2018" name="PLoS Negl. Trop. Dis.">
        <title>Sialome diversity of ticks revealed by RNAseq of single tick salivary glands.</title>
        <authorList>
            <person name="Perner J."/>
            <person name="Kropackova S."/>
            <person name="Kopacek P."/>
            <person name="Ribeiro J.M."/>
        </authorList>
    </citation>
    <scope>NUCLEOTIDE SEQUENCE</scope>
    <source>
        <strain evidence="2">Siblings of single egg batch collected in Ceske Budejovice</strain>
        <tissue evidence="2">Salivary glands</tissue>
    </source>
</reference>
<dbReference type="AlphaFoldDB" id="A0A147BEF2"/>
<evidence type="ECO:0000313" key="2">
    <source>
        <dbReference type="EMBL" id="JAR89167.1"/>
    </source>
</evidence>